<feature type="domain" description="Transposase IS116/IS110/IS902 C-terminal" evidence="2">
    <location>
        <begin position="213"/>
        <end position="298"/>
    </location>
</feature>
<accession>A0A3D9UUW1</accession>
<dbReference type="EMBL" id="QTUB01000001">
    <property type="protein sequence ID" value="REF28531.1"/>
    <property type="molecule type" value="Genomic_DNA"/>
</dbReference>
<organism evidence="3 4">
    <name type="scientific">Xenorhabdus cabanillasii</name>
    <dbReference type="NCBI Taxonomy" id="351673"/>
    <lineage>
        <taxon>Bacteria</taxon>
        <taxon>Pseudomonadati</taxon>
        <taxon>Pseudomonadota</taxon>
        <taxon>Gammaproteobacteria</taxon>
        <taxon>Enterobacterales</taxon>
        <taxon>Morganellaceae</taxon>
        <taxon>Xenorhabdus</taxon>
    </lineage>
</organism>
<evidence type="ECO:0000259" key="2">
    <source>
        <dbReference type="Pfam" id="PF02371"/>
    </source>
</evidence>
<dbReference type="PANTHER" id="PTHR33055">
    <property type="entry name" value="TRANSPOSASE FOR INSERTION SEQUENCE ELEMENT IS1111A"/>
    <property type="match status" value="1"/>
</dbReference>
<proteinExistence type="predicted"/>
<keyword evidence="4" id="KW-1185">Reference proteome</keyword>
<dbReference type="GO" id="GO:0006313">
    <property type="term" value="P:DNA transposition"/>
    <property type="evidence" value="ECO:0007669"/>
    <property type="project" value="InterPro"/>
</dbReference>
<dbReference type="InterPro" id="IPR003346">
    <property type="entry name" value="Transposase_20"/>
</dbReference>
<dbReference type="PANTHER" id="PTHR33055:SF3">
    <property type="entry name" value="PUTATIVE TRANSPOSASE FOR IS117-RELATED"/>
    <property type="match status" value="1"/>
</dbReference>
<dbReference type="RefSeq" id="WP_115827201.1">
    <property type="nucleotide sequence ID" value="NZ_QTUB01000001.1"/>
</dbReference>
<comment type="caution">
    <text evidence="3">The sequence shown here is derived from an EMBL/GenBank/DDBJ whole genome shotgun (WGS) entry which is preliminary data.</text>
</comment>
<dbReference type="Pfam" id="PF02371">
    <property type="entry name" value="Transposase_20"/>
    <property type="match status" value="1"/>
</dbReference>
<feature type="domain" description="Transposase IS110-like N-terminal" evidence="1">
    <location>
        <begin position="11"/>
        <end position="145"/>
    </location>
</feature>
<evidence type="ECO:0000313" key="4">
    <source>
        <dbReference type="Proteomes" id="UP000256294"/>
    </source>
</evidence>
<dbReference type="GO" id="GO:0004803">
    <property type="term" value="F:transposase activity"/>
    <property type="evidence" value="ECO:0007669"/>
    <property type="project" value="InterPro"/>
</dbReference>
<dbReference type="InterPro" id="IPR047650">
    <property type="entry name" value="Transpos_IS110"/>
</dbReference>
<evidence type="ECO:0000259" key="1">
    <source>
        <dbReference type="Pfam" id="PF01548"/>
    </source>
</evidence>
<reference evidence="3 4" key="1">
    <citation type="submission" date="2018-08" db="EMBL/GenBank/DDBJ databases">
        <title>Genomic Encyclopedia of Archaeal and Bacterial Type Strains, Phase II (KMG-II): from individual species to whole genera.</title>
        <authorList>
            <person name="Goeker M."/>
        </authorList>
    </citation>
    <scope>NUCLEOTIDE SEQUENCE [LARGE SCALE GENOMIC DNA]</scope>
    <source>
        <strain evidence="3 4">DSM 17905</strain>
    </source>
</reference>
<dbReference type="NCBIfam" id="NF033542">
    <property type="entry name" value="transpos_IS110"/>
    <property type="match status" value="1"/>
</dbReference>
<gene>
    <name evidence="3" type="ORF">BDD26_3456</name>
</gene>
<dbReference type="Proteomes" id="UP000256294">
    <property type="component" value="Unassembled WGS sequence"/>
</dbReference>
<dbReference type="Pfam" id="PF01548">
    <property type="entry name" value="DEDD_Tnp_IS110"/>
    <property type="match status" value="1"/>
</dbReference>
<sequence>MVTRASSSFEDIAKNIFQVYGTDHRGVTTIKRKLRRNSVLKFFTTLEHALIGIEACHSAHYWARELTKLGHTVHLLPTQYVKPFVVGGKNEANDAAAICMAVTRRDIHCVPIKSAEQQSLQSLHRMREGAIQERTAKSNQIRSLFSEEGVIFPTGLSSLKKGLLEFIEDGESAITLILRKLGMMYLEQLSCLQAWIGELNEMIDRYFKENEVCQRLATIPGIGPVIATAIVSRVGDPGLFKNGRHFAAWLGLTPKQYSSGGKTRLAGITKRGDGYIRKLLVQGAKAVIYHINRRHDNYGEWIKKLMQRRPVNIVAIALANKIARISWVILTGEEKFRVTS</sequence>
<dbReference type="AlphaFoldDB" id="A0A3D9UUW1"/>
<dbReference type="InterPro" id="IPR002525">
    <property type="entry name" value="Transp_IS110-like_N"/>
</dbReference>
<dbReference type="GO" id="GO:0003677">
    <property type="term" value="F:DNA binding"/>
    <property type="evidence" value="ECO:0007669"/>
    <property type="project" value="InterPro"/>
</dbReference>
<protein>
    <submittedName>
        <fullName evidence="3">Transposase</fullName>
    </submittedName>
</protein>
<evidence type="ECO:0000313" key="3">
    <source>
        <dbReference type="EMBL" id="REF28531.1"/>
    </source>
</evidence>
<name>A0A3D9UUW1_9GAMM</name>